<dbReference type="GO" id="GO:0016805">
    <property type="term" value="F:dipeptidase activity"/>
    <property type="evidence" value="ECO:0007669"/>
    <property type="project" value="TreeGrafter"/>
</dbReference>
<accession>G9YJQ5</accession>
<reference evidence="1 2" key="1">
    <citation type="submission" date="2011-08" db="EMBL/GenBank/DDBJ databases">
        <authorList>
            <person name="Weinstock G."/>
            <person name="Sodergren E."/>
            <person name="Clifton S."/>
            <person name="Fulton L."/>
            <person name="Fulton B."/>
            <person name="Courtney L."/>
            <person name="Fronick C."/>
            <person name="Harrison M."/>
            <person name="Strong C."/>
            <person name="Farmer C."/>
            <person name="Delahaunty K."/>
            <person name="Markovic C."/>
            <person name="Hall O."/>
            <person name="Minx P."/>
            <person name="Tomlinson C."/>
            <person name="Mitreva M."/>
            <person name="Hou S."/>
            <person name="Chen J."/>
            <person name="Wollam A."/>
            <person name="Pepin K.H."/>
            <person name="Johnson M."/>
            <person name="Bhonagiri V."/>
            <person name="Zhang X."/>
            <person name="Suruliraj S."/>
            <person name="Warren W."/>
            <person name="Chinwalla A."/>
            <person name="Mardis E.R."/>
            <person name="Wilson R.K."/>
        </authorList>
    </citation>
    <scope>NUCLEOTIDE SEQUENCE [LARGE SCALE GENOMIC DNA]</scope>
    <source>
        <strain evidence="1 2">F0357</strain>
    </source>
</reference>
<gene>
    <name evidence="1" type="ORF">HMPREF0080_01909</name>
</gene>
<dbReference type="RefSeq" id="WP_006790875.1">
    <property type="nucleotide sequence ID" value="NZ_JH417612.1"/>
</dbReference>
<dbReference type="Proteomes" id="UP000005481">
    <property type="component" value="Unassembled WGS sequence"/>
</dbReference>
<organism evidence="1 2">
    <name type="scientific">Anaeroglobus geminatus F0357</name>
    <dbReference type="NCBI Taxonomy" id="861450"/>
    <lineage>
        <taxon>Bacteria</taxon>
        <taxon>Bacillati</taxon>
        <taxon>Bacillota</taxon>
        <taxon>Negativicutes</taxon>
        <taxon>Veillonellales</taxon>
        <taxon>Veillonellaceae</taxon>
        <taxon>Anaeroglobus</taxon>
    </lineage>
</organism>
<dbReference type="HOGENOM" id="CLU_031812_3_1_9"/>
<dbReference type="Gene3D" id="3.30.70.360">
    <property type="match status" value="1"/>
</dbReference>
<dbReference type="EMBL" id="AGCJ01000083">
    <property type="protein sequence ID" value="EHM38239.1"/>
    <property type="molecule type" value="Genomic_DNA"/>
</dbReference>
<dbReference type="eggNOG" id="COG1473">
    <property type="taxonomic scope" value="Bacteria"/>
</dbReference>
<proteinExistence type="predicted"/>
<dbReference type="GO" id="GO:0005737">
    <property type="term" value="C:cytoplasm"/>
    <property type="evidence" value="ECO:0007669"/>
    <property type="project" value="TreeGrafter"/>
</dbReference>
<dbReference type="InterPro" id="IPR002933">
    <property type="entry name" value="Peptidase_M20"/>
</dbReference>
<evidence type="ECO:0000313" key="2">
    <source>
        <dbReference type="Proteomes" id="UP000005481"/>
    </source>
</evidence>
<dbReference type="STRING" id="861450.HMPREF0080_01909"/>
<keyword evidence="2" id="KW-1185">Reference proteome</keyword>
<dbReference type="SUPFAM" id="SSF53187">
    <property type="entry name" value="Zn-dependent exopeptidases"/>
    <property type="match status" value="1"/>
</dbReference>
<dbReference type="GO" id="GO:0071713">
    <property type="term" value="F:para-aminobenzoyl-glutamate hydrolase activity"/>
    <property type="evidence" value="ECO:0007669"/>
    <property type="project" value="TreeGrafter"/>
</dbReference>
<dbReference type="AlphaFoldDB" id="G9YJQ5"/>
<dbReference type="Pfam" id="PF01546">
    <property type="entry name" value="Peptidase_M20"/>
    <property type="match status" value="1"/>
</dbReference>
<dbReference type="PANTHER" id="PTHR30575:SF0">
    <property type="entry name" value="XAA-ARG DIPEPTIDASE"/>
    <property type="match status" value="1"/>
</dbReference>
<comment type="caution">
    <text evidence="1">The sequence shown here is derived from an EMBL/GenBank/DDBJ whole genome shotgun (WGS) entry which is preliminary data.</text>
</comment>
<dbReference type="InterPro" id="IPR052030">
    <property type="entry name" value="Peptidase_M20/M20A_hydrolases"/>
</dbReference>
<dbReference type="GO" id="GO:0046657">
    <property type="term" value="P:folic acid catabolic process"/>
    <property type="evidence" value="ECO:0007669"/>
    <property type="project" value="TreeGrafter"/>
</dbReference>
<evidence type="ECO:0008006" key="3">
    <source>
        <dbReference type="Google" id="ProtNLM"/>
    </source>
</evidence>
<dbReference type="PANTHER" id="PTHR30575">
    <property type="entry name" value="PEPTIDASE M20"/>
    <property type="match status" value="1"/>
</dbReference>
<dbReference type="Gene3D" id="3.40.630.10">
    <property type="entry name" value="Zn peptidases"/>
    <property type="match status" value="1"/>
</dbReference>
<name>G9YJQ5_9FIRM</name>
<sequence>MEAVAELKERIDEHAQTAFALNYQIAGDPELSGEEYRACAAYVKICRDRGWPVEENFTNQPTAFRARVRRVKAPVIKAAVLAEYDALPDVGHGCGHSANGAMSLLAALGLSELKDLPVDIDLIGTPDEELRGGKAMMCKQGVFKEYDLALMIHISPDKTEPNEHFLALSCYRIIFHGQAAHGAYDPWHGRNALNAANACHTRYGYAASACA</sequence>
<protein>
    <recommendedName>
        <fullName evidence="3">Amidohydrolase</fullName>
    </recommendedName>
</protein>
<evidence type="ECO:0000313" key="1">
    <source>
        <dbReference type="EMBL" id="EHM38239.1"/>
    </source>
</evidence>
<dbReference type="PATRIC" id="fig|861450.3.peg.1763"/>